<evidence type="ECO:0000259" key="1">
    <source>
        <dbReference type="Pfam" id="PF08484"/>
    </source>
</evidence>
<protein>
    <recommendedName>
        <fullName evidence="1">C-methyltransferase domain-containing protein</fullName>
    </recommendedName>
</protein>
<sequence length="271" mass="31364">KDIKFIPDYYSSDYLNKKPGLIVLRHILEHIVDPKDFLTSIICNQKLYPSDIYVEVPDWEWIVDNDQVMMFSNDHCSYYSKNSLELTLSLCGFKCEQLSTTFEDEYLQYFGKEISLSVSKQLNDTPESLKYNRDLHLKGYSGTDLTDKTKSFIRRIPKVLERFKSYFSRTSNDAVLWGAGGKGAILLSTLGISYKQLPFVVDSNPNKHNTYIPVTGQQVIPPDRLKIIRPRYVFITNPSYYKEIESQLNSLGIKARIIIIKNGGLKWLYQN</sequence>
<dbReference type="Gene3D" id="3.40.50.150">
    <property type="entry name" value="Vaccinia Virus protein VP39"/>
    <property type="match status" value="1"/>
</dbReference>
<gene>
    <name evidence="2" type="ORF">S01H4_31748</name>
</gene>
<reference evidence="2" key="1">
    <citation type="journal article" date="2014" name="Front. Microbiol.">
        <title>High frequency of phylogenetically diverse reductive dehalogenase-homologous genes in deep subseafloor sedimentary metagenomes.</title>
        <authorList>
            <person name="Kawai M."/>
            <person name="Futagami T."/>
            <person name="Toyoda A."/>
            <person name="Takaki Y."/>
            <person name="Nishi S."/>
            <person name="Hori S."/>
            <person name="Arai W."/>
            <person name="Tsubouchi T."/>
            <person name="Morono Y."/>
            <person name="Uchiyama I."/>
            <person name="Ito T."/>
            <person name="Fujiyama A."/>
            <person name="Inagaki F."/>
            <person name="Takami H."/>
        </authorList>
    </citation>
    <scope>NUCLEOTIDE SEQUENCE</scope>
    <source>
        <strain evidence="2">Expedition CK06-06</strain>
    </source>
</reference>
<comment type="caution">
    <text evidence="2">The sequence shown here is derived from an EMBL/GenBank/DDBJ whole genome shotgun (WGS) entry which is preliminary data.</text>
</comment>
<dbReference type="AlphaFoldDB" id="X1AK38"/>
<dbReference type="EMBL" id="BART01016521">
    <property type="protein sequence ID" value="GAG82764.1"/>
    <property type="molecule type" value="Genomic_DNA"/>
</dbReference>
<dbReference type="SUPFAM" id="SSF53335">
    <property type="entry name" value="S-adenosyl-L-methionine-dependent methyltransferases"/>
    <property type="match status" value="1"/>
</dbReference>
<feature type="non-terminal residue" evidence="2">
    <location>
        <position position="1"/>
    </location>
</feature>
<dbReference type="Pfam" id="PF08484">
    <property type="entry name" value="Methyltransf_14"/>
    <property type="match status" value="1"/>
</dbReference>
<dbReference type="InterPro" id="IPR013691">
    <property type="entry name" value="MeTrfase_14"/>
</dbReference>
<name>X1AK38_9ZZZZ</name>
<proteinExistence type="predicted"/>
<feature type="domain" description="C-methyltransferase" evidence="1">
    <location>
        <begin position="162"/>
        <end position="250"/>
    </location>
</feature>
<dbReference type="InterPro" id="IPR029063">
    <property type="entry name" value="SAM-dependent_MTases_sf"/>
</dbReference>
<organism evidence="2">
    <name type="scientific">marine sediment metagenome</name>
    <dbReference type="NCBI Taxonomy" id="412755"/>
    <lineage>
        <taxon>unclassified sequences</taxon>
        <taxon>metagenomes</taxon>
        <taxon>ecological metagenomes</taxon>
    </lineage>
</organism>
<dbReference type="Pfam" id="PF13489">
    <property type="entry name" value="Methyltransf_23"/>
    <property type="match status" value="1"/>
</dbReference>
<evidence type="ECO:0000313" key="2">
    <source>
        <dbReference type="EMBL" id="GAG82764.1"/>
    </source>
</evidence>
<accession>X1AK38</accession>
<dbReference type="Gene3D" id="3.40.50.720">
    <property type="entry name" value="NAD(P)-binding Rossmann-like Domain"/>
    <property type="match status" value="1"/>
</dbReference>